<dbReference type="EMBL" id="JAHCVI010000006">
    <property type="protein sequence ID" value="KAG7284245.1"/>
    <property type="molecule type" value="Genomic_DNA"/>
</dbReference>
<evidence type="ECO:0000313" key="3">
    <source>
        <dbReference type="Proteomes" id="UP001197093"/>
    </source>
</evidence>
<feature type="compositionally biased region" description="Polar residues" evidence="1">
    <location>
        <begin position="9"/>
        <end position="23"/>
    </location>
</feature>
<proteinExistence type="predicted"/>
<dbReference type="Proteomes" id="UP001197093">
    <property type="component" value="Unassembled WGS sequence"/>
</dbReference>
<sequence length="73" mass="7844">MSSNPPPSISSTKVEAPQSVTGSLLNGKPPLLLNPDNSTSMLMRWTYDVHNVTVAEKLQRHALKKDVTSAAGK</sequence>
<evidence type="ECO:0000256" key="1">
    <source>
        <dbReference type="SAM" id="MobiDB-lite"/>
    </source>
</evidence>
<reference evidence="2" key="1">
    <citation type="submission" date="2023-02" db="EMBL/GenBank/DDBJ databases">
        <authorList>
            <person name="Palmer J.M."/>
        </authorList>
    </citation>
    <scope>NUCLEOTIDE SEQUENCE</scope>
    <source>
        <strain evidence="2">FW57</strain>
    </source>
</reference>
<accession>A0AAD4ENE0</accession>
<keyword evidence="3" id="KW-1185">Reference proteome</keyword>
<comment type="caution">
    <text evidence="2">The sequence shown here is derived from an EMBL/GenBank/DDBJ whole genome shotgun (WGS) entry which is preliminary data.</text>
</comment>
<protein>
    <submittedName>
        <fullName evidence="2">Uncharacterized protein</fullName>
    </submittedName>
</protein>
<gene>
    <name evidence="2" type="ORF">NEMBOFW57_010609</name>
</gene>
<feature type="region of interest" description="Disordered" evidence="1">
    <location>
        <begin position="1"/>
        <end position="32"/>
    </location>
</feature>
<dbReference type="AlphaFoldDB" id="A0AAD4ENE0"/>
<evidence type="ECO:0000313" key="2">
    <source>
        <dbReference type="EMBL" id="KAG7284245.1"/>
    </source>
</evidence>
<organism evidence="2 3">
    <name type="scientific">Staphylotrichum longicolle</name>
    <dbReference type="NCBI Taxonomy" id="669026"/>
    <lineage>
        <taxon>Eukaryota</taxon>
        <taxon>Fungi</taxon>
        <taxon>Dikarya</taxon>
        <taxon>Ascomycota</taxon>
        <taxon>Pezizomycotina</taxon>
        <taxon>Sordariomycetes</taxon>
        <taxon>Sordariomycetidae</taxon>
        <taxon>Sordariales</taxon>
        <taxon>Chaetomiaceae</taxon>
        <taxon>Staphylotrichum</taxon>
    </lineage>
</organism>
<name>A0AAD4ENE0_9PEZI</name>